<dbReference type="Pfam" id="PF13579">
    <property type="entry name" value="Glyco_trans_4_4"/>
    <property type="match status" value="1"/>
</dbReference>
<dbReference type="RefSeq" id="WP_010190724.1">
    <property type="nucleotide sequence ID" value="NC_012590.1"/>
</dbReference>
<dbReference type="OrthoDB" id="6713581at2"/>
<proteinExistence type="predicted"/>
<evidence type="ECO:0000313" key="6">
    <source>
        <dbReference type="Proteomes" id="UP000002077"/>
    </source>
</evidence>
<keyword evidence="1 5" id="KW-0328">Glycosyltransferase</keyword>
<dbReference type="GeneID" id="31924417"/>
<organism evidence="5 6">
    <name type="scientific">Corynebacterium aurimucosum (strain ATCC 700975 / DSM 44827 / CIP 107346 / CN-1)</name>
    <name type="common">Corynebacterium nigricans</name>
    <dbReference type="NCBI Taxonomy" id="548476"/>
    <lineage>
        <taxon>Bacteria</taxon>
        <taxon>Bacillati</taxon>
        <taxon>Actinomycetota</taxon>
        <taxon>Actinomycetes</taxon>
        <taxon>Mycobacteriales</taxon>
        <taxon>Corynebacteriaceae</taxon>
        <taxon>Corynebacterium</taxon>
    </lineage>
</organism>
<dbReference type="Pfam" id="PF00534">
    <property type="entry name" value="Glycos_transf_1"/>
    <property type="match status" value="1"/>
</dbReference>
<dbReference type="EMBL" id="CP001601">
    <property type="protein sequence ID" value="ACP33378.1"/>
    <property type="molecule type" value="Genomic_DNA"/>
</dbReference>
<evidence type="ECO:0000256" key="1">
    <source>
        <dbReference type="ARBA" id="ARBA00022676"/>
    </source>
</evidence>
<dbReference type="EC" id="2.4.1.57" evidence="5"/>
<dbReference type="Gene3D" id="3.40.50.2000">
    <property type="entry name" value="Glycogen Phosphorylase B"/>
    <property type="match status" value="2"/>
</dbReference>
<evidence type="ECO:0000259" key="4">
    <source>
        <dbReference type="Pfam" id="PF13579"/>
    </source>
</evidence>
<dbReference type="CAZy" id="GT4">
    <property type="family name" value="Glycosyltransferase Family 4"/>
</dbReference>
<accession>C3PHS4</accession>
<evidence type="ECO:0000256" key="2">
    <source>
        <dbReference type="ARBA" id="ARBA00022679"/>
    </source>
</evidence>
<dbReference type="InterPro" id="IPR001296">
    <property type="entry name" value="Glyco_trans_1"/>
</dbReference>
<gene>
    <name evidence="5" type="ordered locus">cauri_1785</name>
</gene>
<evidence type="ECO:0000313" key="5">
    <source>
        <dbReference type="EMBL" id="ACP33378.1"/>
    </source>
</evidence>
<dbReference type="KEGG" id="car:cauri_1785"/>
<dbReference type="SUPFAM" id="SSF53756">
    <property type="entry name" value="UDP-Glycosyltransferase/glycogen phosphorylase"/>
    <property type="match status" value="1"/>
</dbReference>
<dbReference type="STRING" id="548476.cauri_1785"/>
<keyword evidence="2 5" id="KW-0808">Transferase</keyword>
<dbReference type="GO" id="GO:0016757">
    <property type="term" value="F:glycosyltransferase activity"/>
    <property type="evidence" value="ECO:0007669"/>
    <property type="project" value="UniProtKB-KW"/>
</dbReference>
<feature type="domain" description="Glycosyltransferase subfamily 4-like N-terminal" evidence="4">
    <location>
        <begin position="79"/>
        <end position="239"/>
    </location>
</feature>
<dbReference type="eggNOG" id="COG0438">
    <property type="taxonomic scope" value="Bacteria"/>
</dbReference>
<dbReference type="AlphaFoldDB" id="C3PHS4"/>
<protein>
    <submittedName>
        <fullName evidence="5">Glycosyl transferase</fullName>
        <ecNumber evidence="5">2.4.1.57</ecNumber>
    </submittedName>
</protein>
<sequence length="483" mass="53852">MSKVIDAWNSADFEGVSEQKLTRFKRKDIRAAIRESRYAVKLLQRVGQAPRPVGLGEVGENERVRAVTILHSSLPNHTGGYTGRAQGLLKGLMLNDMIVRAYTRPGFYTERVDSKASFPYPLDEVDGVEYRHLPAESPRKNGEYEYMYKAIDWYREVFLVERPNLVHVRSTYLIALPALIAAHELGIPVLYEVSGLWELVFEGRGELGRARRIERMEDTTCRFADRVVTMNSSMASLLDSRSEHGLDIGLIPNAVDVSRFSHLTPLEEKEFFAYDVGYVGSLVDYEGLATLIRAIALGKQKGRAIRAKIVGKGVELDKLRDLAETLSVEDLVELPGPVAAHEAVDVFEDVNVIVLPRVSTPATEYVTPLKPFEAMAAGRPLLVSSVSALSEVSRGGDAALVFNQGDSEDLLEKLIDLLEDREKQLSLSRYAKEVVATEHNWEYVAAEMAEEFKKLALPFGHLPFLTFAGKVQHHGSIVYPSHV</sequence>
<feature type="domain" description="Glycosyl transferase family 1" evidence="3">
    <location>
        <begin position="276"/>
        <end position="433"/>
    </location>
</feature>
<dbReference type="PANTHER" id="PTHR12526">
    <property type="entry name" value="GLYCOSYLTRANSFERASE"/>
    <property type="match status" value="1"/>
</dbReference>
<dbReference type="Proteomes" id="UP000002077">
    <property type="component" value="Chromosome"/>
</dbReference>
<name>C3PHS4_CORA7</name>
<dbReference type="HOGENOM" id="CLU_564648_0_0_11"/>
<reference evidence="5 6" key="1">
    <citation type="journal article" date="2010" name="BMC Genomics">
        <title>Complete genome sequence and lifestyle of black-pigmented Corynebacterium aurimucosum ATCC 700975 (formerly C. nigricans CN-1) isolated from a vaginal swab of a woman with spontaneous abortion.</title>
        <authorList>
            <person name="Trost E."/>
            <person name="Gotker S."/>
            <person name="Schneider J."/>
            <person name="Schneiker-Bekel S."/>
            <person name="Szczepanowski R."/>
            <person name="Tilker A."/>
            <person name="Viehoever P."/>
            <person name="Arnold W."/>
            <person name="Bekel T."/>
            <person name="Blom J."/>
            <person name="Gartemann K.H."/>
            <person name="Linke B."/>
            <person name="Goesmann A."/>
            <person name="Puhler A."/>
            <person name="Shukla S.K."/>
            <person name="Tauch A."/>
        </authorList>
    </citation>
    <scope>NUCLEOTIDE SEQUENCE [LARGE SCALE GENOMIC DNA]</scope>
    <source>
        <strain evidence="6">ATCC 700975 / DSM 44827 / CIP 107346 / CN-1</strain>
    </source>
</reference>
<evidence type="ECO:0000259" key="3">
    <source>
        <dbReference type="Pfam" id="PF00534"/>
    </source>
</evidence>
<dbReference type="InterPro" id="IPR028098">
    <property type="entry name" value="Glyco_trans_4-like_N"/>
</dbReference>
<keyword evidence="6" id="KW-1185">Reference proteome</keyword>